<dbReference type="Pfam" id="PF12802">
    <property type="entry name" value="MarR_2"/>
    <property type="match status" value="1"/>
</dbReference>
<dbReference type="InterPro" id="IPR036390">
    <property type="entry name" value="WH_DNA-bd_sf"/>
</dbReference>
<protein>
    <submittedName>
        <fullName evidence="2">MarR family transcriptional regulator</fullName>
    </submittedName>
</protein>
<dbReference type="SUPFAM" id="SSF46785">
    <property type="entry name" value="Winged helix' DNA-binding domain"/>
    <property type="match status" value="1"/>
</dbReference>
<dbReference type="InterPro" id="IPR039422">
    <property type="entry name" value="MarR/SlyA-like"/>
</dbReference>
<dbReference type="InterPro" id="IPR000835">
    <property type="entry name" value="HTH_MarR-typ"/>
</dbReference>
<feature type="domain" description="HTH marR-type" evidence="1">
    <location>
        <begin position="27"/>
        <end position="160"/>
    </location>
</feature>
<gene>
    <name evidence="2" type="ORF">GCM10009676_16110</name>
</gene>
<dbReference type="PROSITE" id="PS50995">
    <property type="entry name" value="HTH_MARR_2"/>
    <property type="match status" value="1"/>
</dbReference>
<evidence type="ECO:0000259" key="1">
    <source>
        <dbReference type="PROSITE" id="PS50995"/>
    </source>
</evidence>
<organism evidence="2 3">
    <name type="scientific">Prauserella halophila</name>
    <dbReference type="NCBI Taxonomy" id="185641"/>
    <lineage>
        <taxon>Bacteria</taxon>
        <taxon>Bacillati</taxon>
        <taxon>Actinomycetota</taxon>
        <taxon>Actinomycetes</taxon>
        <taxon>Pseudonocardiales</taxon>
        <taxon>Pseudonocardiaceae</taxon>
        <taxon>Prauserella</taxon>
    </lineage>
</organism>
<accession>A0ABP4GQ75</accession>
<keyword evidence="3" id="KW-1185">Reference proteome</keyword>
<proteinExistence type="predicted"/>
<reference evidence="3" key="1">
    <citation type="journal article" date="2019" name="Int. J. Syst. Evol. Microbiol.">
        <title>The Global Catalogue of Microorganisms (GCM) 10K type strain sequencing project: providing services to taxonomists for standard genome sequencing and annotation.</title>
        <authorList>
            <consortium name="The Broad Institute Genomics Platform"/>
            <consortium name="The Broad Institute Genome Sequencing Center for Infectious Disease"/>
            <person name="Wu L."/>
            <person name="Ma J."/>
        </authorList>
    </citation>
    <scope>NUCLEOTIDE SEQUENCE [LARGE SCALE GENOMIC DNA]</scope>
    <source>
        <strain evidence="3">JCM 13023</strain>
    </source>
</reference>
<dbReference type="Gene3D" id="1.10.10.10">
    <property type="entry name" value="Winged helix-like DNA-binding domain superfamily/Winged helix DNA-binding domain"/>
    <property type="match status" value="1"/>
</dbReference>
<dbReference type="EMBL" id="BAAALN010000005">
    <property type="protein sequence ID" value="GAA1233526.1"/>
    <property type="molecule type" value="Genomic_DNA"/>
</dbReference>
<name>A0ABP4GQ75_9PSEU</name>
<comment type="caution">
    <text evidence="2">The sequence shown here is derived from an EMBL/GenBank/DDBJ whole genome shotgun (WGS) entry which is preliminary data.</text>
</comment>
<dbReference type="Proteomes" id="UP001500653">
    <property type="component" value="Unassembled WGS sequence"/>
</dbReference>
<dbReference type="PANTHER" id="PTHR33164:SF104">
    <property type="entry name" value="TRANSCRIPTIONAL REGULATORY PROTEIN"/>
    <property type="match status" value="1"/>
</dbReference>
<dbReference type="InterPro" id="IPR036388">
    <property type="entry name" value="WH-like_DNA-bd_sf"/>
</dbReference>
<evidence type="ECO:0000313" key="2">
    <source>
        <dbReference type="EMBL" id="GAA1233526.1"/>
    </source>
</evidence>
<dbReference type="PANTHER" id="PTHR33164">
    <property type="entry name" value="TRANSCRIPTIONAL REGULATOR, MARR FAMILY"/>
    <property type="match status" value="1"/>
</dbReference>
<sequence>MAVSKQDRAAQIMAAWSRERPDLDPSSIAVVTRIWHLAHAFGIERRQLLSRQGIDPALMDLLGTLRRSGAPYALTTRQLAEFDGVTPAAISQRLTRAERQGWVSREPGEDRSVLVHLTDSGRRIVDDTAGEIFAHEDRLLAVLDESDRDTLADLLHTLCLAHTGDVPVDHVGSGGPDPGT</sequence>
<evidence type="ECO:0000313" key="3">
    <source>
        <dbReference type="Proteomes" id="UP001500653"/>
    </source>
</evidence>
<dbReference type="SMART" id="SM00347">
    <property type="entry name" value="HTH_MARR"/>
    <property type="match status" value="1"/>
</dbReference>